<comment type="caution">
    <text evidence="2">The sequence shown here is derived from an EMBL/GenBank/DDBJ whole genome shotgun (WGS) entry which is preliminary data.</text>
</comment>
<dbReference type="AlphaFoldDB" id="A0A7W3QJG9"/>
<dbReference type="Proteomes" id="UP000572680">
    <property type="component" value="Unassembled WGS sequence"/>
</dbReference>
<gene>
    <name evidence="2" type="ORF">HNR61_000900</name>
</gene>
<keyword evidence="3" id="KW-1185">Reference proteome</keyword>
<dbReference type="RefSeq" id="WP_182841761.1">
    <property type="nucleotide sequence ID" value="NZ_BAAALP010000003.1"/>
</dbReference>
<evidence type="ECO:0000313" key="3">
    <source>
        <dbReference type="Proteomes" id="UP000572680"/>
    </source>
</evidence>
<proteinExistence type="predicted"/>
<feature type="signal peptide" evidence="1">
    <location>
        <begin position="1"/>
        <end position="19"/>
    </location>
</feature>
<keyword evidence="1" id="KW-0732">Signal</keyword>
<reference evidence="2 3" key="1">
    <citation type="submission" date="2020-08" db="EMBL/GenBank/DDBJ databases">
        <title>Genomic Encyclopedia of Type Strains, Phase IV (KMG-IV): sequencing the most valuable type-strain genomes for metagenomic binning, comparative biology and taxonomic classification.</title>
        <authorList>
            <person name="Goeker M."/>
        </authorList>
    </citation>
    <scope>NUCLEOTIDE SEQUENCE [LARGE SCALE GENOMIC DNA]</scope>
    <source>
        <strain evidence="2 3">DSM 44197</strain>
    </source>
</reference>
<sequence>MKKLLLVPAALAAFTAAGAGLSGVAAADSPAVAACTTVKAKENVHIRASMGGTSLGLFYKGTTACSMSRHTSATSYTACGVTSKTWYYIDYRGTRGYVAATCVSYV</sequence>
<dbReference type="Gene3D" id="2.30.30.40">
    <property type="entry name" value="SH3 Domains"/>
    <property type="match status" value="1"/>
</dbReference>
<organism evidence="2 3">
    <name type="scientific">Actinomadura namibiensis</name>
    <dbReference type="NCBI Taxonomy" id="182080"/>
    <lineage>
        <taxon>Bacteria</taxon>
        <taxon>Bacillati</taxon>
        <taxon>Actinomycetota</taxon>
        <taxon>Actinomycetes</taxon>
        <taxon>Streptosporangiales</taxon>
        <taxon>Thermomonosporaceae</taxon>
        <taxon>Actinomadura</taxon>
    </lineage>
</organism>
<accession>A0A7W3QJG9</accession>
<evidence type="ECO:0000313" key="2">
    <source>
        <dbReference type="EMBL" id="MBA8949302.1"/>
    </source>
</evidence>
<protein>
    <recommendedName>
        <fullName evidence="4">SH3b domain-containing protein</fullName>
    </recommendedName>
</protein>
<feature type="chain" id="PRO_5039268561" description="SH3b domain-containing protein" evidence="1">
    <location>
        <begin position="20"/>
        <end position="106"/>
    </location>
</feature>
<name>A0A7W3QJG9_ACTNM</name>
<evidence type="ECO:0000256" key="1">
    <source>
        <dbReference type="SAM" id="SignalP"/>
    </source>
</evidence>
<dbReference type="EMBL" id="JACJIA010000001">
    <property type="protein sequence ID" value="MBA8949302.1"/>
    <property type="molecule type" value="Genomic_DNA"/>
</dbReference>
<evidence type="ECO:0008006" key="4">
    <source>
        <dbReference type="Google" id="ProtNLM"/>
    </source>
</evidence>